<organism evidence="2 3">
    <name type="scientific">Marasmiellus scandens</name>
    <dbReference type="NCBI Taxonomy" id="2682957"/>
    <lineage>
        <taxon>Eukaryota</taxon>
        <taxon>Fungi</taxon>
        <taxon>Dikarya</taxon>
        <taxon>Basidiomycota</taxon>
        <taxon>Agaricomycotina</taxon>
        <taxon>Agaricomycetes</taxon>
        <taxon>Agaricomycetidae</taxon>
        <taxon>Agaricales</taxon>
        <taxon>Marasmiineae</taxon>
        <taxon>Omphalotaceae</taxon>
        <taxon>Marasmiellus</taxon>
    </lineage>
</organism>
<dbReference type="Proteomes" id="UP001498398">
    <property type="component" value="Unassembled WGS sequence"/>
</dbReference>
<reference evidence="2 3" key="1">
    <citation type="submission" date="2024-01" db="EMBL/GenBank/DDBJ databases">
        <title>A draft genome for the cacao thread blight pathogen Marasmiellus scandens.</title>
        <authorList>
            <person name="Baruah I.K."/>
            <person name="Leung J."/>
            <person name="Bukari Y."/>
            <person name="Amoako-Attah I."/>
            <person name="Meinhardt L.W."/>
            <person name="Bailey B.A."/>
            <person name="Cohen S.P."/>
        </authorList>
    </citation>
    <scope>NUCLEOTIDE SEQUENCE [LARGE SCALE GENOMIC DNA]</scope>
    <source>
        <strain evidence="2 3">GH-19</strain>
    </source>
</reference>
<sequence length="138" mass="15378">MRQKHILEFLYAGVALSQTDAMLQLVTLIRIISQQTSLPVVLTALRRPFLVLHFHPPCTMVPMFAAALSPSLVGDLLILTIIFYSRKALDHGKTVQGTYAYKSSALANTTNGVLADELFDQLNDQEGADFIFPVRFRL</sequence>
<feature type="transmembrane region" description="Helical" evidence="1">
    <location>
        <begin position="9"/>
        <end position="32"/>
    </location>
</feature>
<proteinExistence type="predicted"/>
<keyword evidence="1" id="KW-0812">Transmembrane</keyword>
<name>A0ABR1JHX4_9AGAR</name>
<protein>
    <submittedName>
        <fullName evidence="2">Uncharacterized protein</fullName>
    </submittedName>
</protein>
<evidence type="ECO:0000256" key="1">
    <source>
        <dbReference type="SAM" id="Phobius"/>
    </source>
</evidence>
<keyword evidence="3" id="KW-1185">Reference proteome</keyword>
<gene>
    <name evidence="2" type="ORF">VKT23_008671</name>
</gene>
<evidence type="ECO:0000313" key="3">
    <source>
        <dbReference type="Proteomes" id="UP001498398"/>
    </source>
</evidence>
<feature type="transmembrane region" description="Helical" evidence="1">
    <location>
        <begin position="60"/>
        <end position="84"/>
    </location>
</feature>
<dbReference type="EMBL" id="JBANRG010000013">
    <property type="protein sequence ID" value="KAK7461497.1"/>
    <property type="molecule type" value="Genomic_DNA"/>
</dbReference>
<keyword evidence="1" id="KW-1133">Transmembrane helix</keyword>
<accession>A0ABR1JHX4</accession>
<comment type="caution">
    <text evidence="2">The sequence shown here is derived from an EMBL/GenBank/DDBJ whole genome shotgun (WGS) entry which is preliminary data.</text>
</comment>
<keyword evidence="1" id="KW-0472">Membrane</keyword>
<evidence type="ECO:0000313" key="2">
    <source>
        <dbReference type="EMBL" id="KAK7461497.1"/>
    </source>
</evidence>